<evidence type="ECO:0000313" key="3">
    <source>
        <dbReference type="EMBL" id="MDA4843784.1"/>
    </source>
</evidence>
<name>A0ABT4VGF6_9HYPH</name>
<dbReference type="EMBL" id="JAPJZH010000001">
    <property type="protein sequence ID" value="MDA4843784.1"/>
    <property type="molecule type" value="Genomic_DNA"/>
</dbReference>
<dbReference type="RefSeq" id="WP_271087294.1">
    <property type="nucleotide sequence ID" value="NZ_JAPJZH010000001.1"/>
</dbReference>
<keyword evidence="1" id="KW-0812">Transmembrane</keyword>
<reference evidence="3" key="1">
    <citation type="submission" date="2022-11" db="EMBL/GenBank/DDBJ databases">
        <title>Hoeflea poritis sp. nov., isolated from scleractinian coral Porites lutea.</title>
        <authorList>
            <person name="Zhang G."/>
            <person name="Wei Q."/>
            <person name="Cai L."/>
        </authorList>
    </citation>
    <scope>NUCLEOTIDE SEQUENCE</scope>
    <source>
        <strain evidence="3">E7-10</strain>
    </source>
</reference>
<dbReference type="InterPro" id="IPR005804">
    <property type="entry name" value="FA_desaturase_dom"/>
</dbReference>
<keyword evidence="4" id="KW-1185">Reference proteome</keyword>
<proteinExistence type="predicted"/>
<comment type="caution">
    <text evidence="3">The sequence shown here is derived from an EMBL/GenBank/DDBJ whole genome shotgun (WGS) entry which is preliminary data.</text>
</comment>
<feature type="domain" description="Fatty acid desaturase" evidence="2">
    <location>
        <begin position="33"/>
        <end position="271"/>
    </location>
</feature>
<dbReference type="CDD" id="cd03509">
    <property type="entry name" value="DesA_FADS-like"/>
    <property type="match status" value="1"/>
</dbReference>
<organism evidence="3 4">
    <name type="scientific">Hoeflea poritis</name>
    <dbReference type="NCBI Taxonomy" id="2993659"/>
    <lineage>
        <taxon>Bacteria</taxon>
        <taxon>Pseudomonadati</taxon>
        <taxon>Pseudomonadota</taxon>
        <taxon>Alphaproteobacteria</taxon>
        <taxon>Hyphomicrobiales</taxon>
        <taxon>Rhizobiaceae</taxon>
        <taxon>Hoeflea</taxon>
    </lineage>
</organism>
<evidence type="ECO:0000259" key="2">
    <source>
        <dbReference type="Pfam" id="PF00487"/>
    </source>
</evidence>
<dbReference type="Proteomes" id="UP001148313">
    <property type="component" value="Unassembled WGS sequence"/>
</dbReference>
<keyword evidence="1" id="KW-1133">Transmembrane helix</keyword>
<feature type="transmembrane region" description="Helical" evidence="1">
    <location>
        <begin position="160"/>
        <end position="183"/>
    </location>
</feature>
<dbReference type="Pfam" id="PF00487">
    <property type="entry name" value="FA_desaturase"/>
    <property type="match status" value="1"/>
</dbReference>
<evidence type="ECO:0000256" key="1">
    <source>
        <dbReference type="SAM" id="Phobius"/>
    </source>
</evidence>
<gene>
    <name evidence="3" type="ORF">OOZ53_00390</name>
</gene>
<evidence type="ECO:0000313" key="4">
    <source>
        <dbReference type="Proteomes" id="UP001148313"/>
    </source>
</evidence>
<accession>A0ABT4VGF6</accession>
<keyword evidence="1" id="KW-0472">Membrane</keyword>
<feature type="transmembrane region" description="Helical" evidence="1">
    <location>
        <begin position="12"/>
        <end position="42"/>
    </location>
</feature>
<feature type="transmembrane region" description="Helical" evidence="1">
    <location>
        <begin position="131"/>
        <end position="148"/>
    </location>
</feature>
<sequence>MILKDNTEWRTATLIAVCYISWAALVFGLSAYLPILAALLTIPVITLHSSLQHECLHGHPFRHAWLNDAIVLPPIGLFIPYLRFKDVHLEHHQNARICDPYDDPESWYLEQDFWKRLPRWLKLVFEANNTLFGRVLLGPTIALIRLVISDGRSIIEGDRRVLLAWALHAMLLPPVIFAIVLWSAFPLPVYLLCAYAGLSLLMVRTYLEHQAEESLRGRSVIIEDRGPFSLLFLNNNLHAVHHAYPAVAWHQLPSLYRRNRERFLAMNKGYFFSSYGEIFRRFAFHRKEPVVYPHDSGHGH</sequence>
<feature type="transmembrane region" description="Helical" evidence="1">
    <location>
        <begin position="189"/>
        <end position="207"/>
    </location>
</feature>
<protein>
    <submittedName>
        <fullName evidence="3">Fatty acid desaturase</fullName>
    </submittedName>
</protein>